<name>A0A972VXK1_9GAMM</name>
<dbReference type="InterPro" id="IPR001279">
    <property type="entry name" value="Metallo-B-lactamas"/>
</dbReference>
<dbReference type="PANTHER" id="PTHR42663">
    <property type="entry name" value="HYDROLASE C777.06C-RELATED-RELATED"/>
    <property type="match status" value="1"/>
</dbReference>
<accession>A0A972VXK1</accession>
<dbReference type="Proteomes" id="UP000754644">
    <property type="component" value="Unassembled WGS sequence"/>
</dbReference>
<dbReference type="SUPFAM" id="SSF56281">
    <property type="entry name" value="Metallo-hydrolase/oxidoreductase"/>
    <property type="match status" value="1"/>
</dbReference>
<feature type="signal peptide" evidence="1">
    <location>
        <begin position="1"/>
        <end position="26"/>
    </location>
</feature>
<proteinExistence type="predicted"/>
<dbReference type="AlphaFoldDB" id="A0A972VXK1"/>
<dbReference type="PANTHER" id="PTHR42663:SF7">
    <property type="entry name" value="COENZYME PQQ SYNTHESIS PROTEIN B"/>
    <property type="match status" value="1"/>
</dbReference>
<evidence type="ECO:0000256" key="1">
    <source>
        <dbReference type="SAM" id="SignalP"/>
    </source>
</evidence>
<comment type="caution">
    <text evidence="3">The sequence shown here is derived from an EMBL/GenBank/DDBJ whole genome shotgun (WGS) entry which is preliminary data.</text>
</comment>
<evidence type="ECO:0000313" key="3">
    <source>
        <dbReference type="EMBL" id="NQV65528.1"/>
    </source>
</evidence>
<evidence type="ECO:0000259" key="2">
    <source>
        <dbReference type="Pfam" id="PF12706"/>
    </source>
</evidence>
<feature type="domain" description="Metallo-beta-lactamase" evidence="2">
    <location>
        <begin position="80"/>
        <end position="280"/>
    </location>
</feature>
<feature type="chain" id="PRO_5037836859" evidence="1">
    <location>
        <begin position="27"/>
        <end position="313"/>
    </location>
</feature>
<evidence type="ECO:0000313" key="4">
    <source>
        <dbReference type="Proteomes" id="UP000754644"/>
    </source>
</evidence>
<dbReference type="Pfam" id="PF12706">
    <property type="entry name" value="Lactamase_B_2"/>
    <property type="match status" value="1"/>
</dbReference>
<gene>
    <name evidence="3" type="ORF">HQ497_09195</name>
</gene>
<dbReference type="EMBL" id="JABMOJ010000341">
    <property type="protein sequence ID" value="NQV65528.1"/>
    <property type="molecule type" value="Genomic_DNA"/>
</dbReference>
<sequence>MYRRQPPAGFLLGLILLSLVSAASFAQQAPYLYVLGVVQDAGHPQIGCYAEHCQPGWQDARLRRGATALGLIDPGENKTYLFEATPNMPEQLYQLAQEAPLDRYSQGGIFLTHAHIGHYAGLMYLGQEALGASGVPVYGMPKMRDYLTNNGPWSQLVTQQNIRLQPMTADTPITLGTITVTPFLVPHRDEYSETVGYRITGPNKSALFIPDINKWSAWNRDITDLVQTVDYALVDATFYADGELPGRDMSKIPHPFAAETMALFKDLALEQRQKIWFIHMNHTNPLLNPASAASIKVRANGFNIAQEGIRLPL</sequence>
<organism evidence="3 4">
    <name type="scientific">SAR86 cluster bacterium</name>
    <dbReference type="NCBI Taxonomy" id="2030880"/>
    <lineage>
        <taxon>Bacteria</taxon>
        <taxon>Pseudomonadati</taxon>
        <taxon>Pseudomonadota</taxon>
        <taxon>Gammaproteobacteria</taxon>
        <taxon>SAR86 cluster</taxon>
    </lineage>
</organism>
<dbReference type="InterPro" id="IPR036866">
    <property type="entry name" value="RibonucZ/Hydroxyglut_hydro"/>
</dbReference>
<keyword evidence="1" id="KW-0732">Signal</keyword>
<reference evidence="3" key="1">
    <citation type="submission" date="2020-05" db="EMBL/GenBank/DDBJ databases">
        <title>Sulfur intermediates as new biogeochemical hubs in an aquatic model microbial ecosystem.</title>
        <authorList>
            <person name="Vigneron A."/>
        </authorList>
    </citation>
    <scope>NUCLEOTIDE SEQUENCE</scope>
    <source>
        <strain evidence="3">Bin.250</strain>
    </source>
</reference>
<protein>
    <submittedName>
        <fullName evidence="3">Pyrroloquinoline quinone biosynthesis protein PqqB</fullName>
    </submittedName>
</protein>
<dbReference type="Gene3D" id="3.60.15.10">
    <property type="entry name" value="Ribonuclease Z/Hydroxyacylglutathione hydrolase-like"/>
    <property type="match status" value="1"/>
</dbReference>